<feature type="transmembrane region" description="Helical" evidence="7">
    <location>
        <begin position="191"/>
        <end position="213"/>
    </location>
</feature>
<dbReference type="SUPFAM" id="SSF57850">
    <property type="entry name" value="RING/U-box"/>
    <property type="match status" value="1"/>
</dbReference>
<keyword evidence="5" id="KW-0833">Ubl conjugation pathway</keyword>
<name>X6LU21_RETFI</name>
<dbReference type="GO" id="GO:0016740">
    <property type="term" value="F:transferase activity"/>
    <property type="evidence" value="ECO:0007669"/>
    <property type="project" value="UniProtKB-KW"/>
</dbReference>
<keyword evidence="6" id="KW-0862">Zinc</keyword>
<feature type="non-terminal residue" evidence="9">
    <location>
        <position position="1"/>
    </location>
</feature>
<dbReference type="OrthoDB" id="9983331at2759"/>
<dbReference type="InterPro" id="IPR044066">
    <property type="entry name" value="TRIAD_supradom"/>
</dbReference>
<evidence type="ECO:0000259" key="8">
    <source>
        <dbReference type="PROSITE" id="PS51873"/>
    </source>
</evidence>
<keyword evidence="3" id="KW-0677">Repeat</keyword>
<dbReference type="EMBL" id="ASPP01028472">
    <property type="protein sequence ID" value="ETO05149.1"/>
    <property type="molecule type" value="Genomic_DNA"/>
</dbReference>
<dbReference type="Gene3D" id="3.30.40.10">
    <property type="entry name" value="Zinc/RING finger domain, C3HC4 (zinc finger)"/>
    <property type="match status" value="1"/>
</dbReference>
<organism evidence="9 10">
    <name type="scientific">Reticulomyxa filosa</name>
    <dbReference type="NCBI Taxonomy" id="46433"/>
    <lineage>
        <taxon>Eukaryota</taxon>
        <taxon>Sar</taxon>
        <taxon>Rhizaria</taxon>
        <taxon>Retaria</taxon>
        <taxon>Foraminifera</taxon>
        <taxon>Monothalamids</taxon>
        <taxon>Reticulomyxidae</taxon>
        <taxon>Reticulomyxa</taxon>
    </lineage>
</organism>
<evidence type="ECO:0000256" key="3">
    <source>
        <dbReference type="ARBA" id="ARBA00022737"/>
    </source>
</evidence>
<evidence type="ECO:0000256" key="2">
    <source>
        <dbReference type="ARBA" id="ARBA00022723"/>
    </source>
</evidence>
<dbReference type="AlphaFoldDB" id="X6LU21"/>
<keyword evidence="2" id="KW-0479">Metal-binding</keyword>
<evidence type="ECO:0000313" key="9">
    <source>
        <dbReference type="EMBL" id="ETO05149.1"/>
    </source>
</evidence>
<accession>X6LU21</accession>
<sequence length="244" mass="28670">TQCKIVQMREYCNHSMICEDCLRCYLQTKIRDEDITPWLRCPAPDCYQPVHPDLLLGFLQQKVFVYFFSFVHEHLTRNPNWIRCTNSNGQCDYGFIVTIHSKEETQKACKACGFLQLVSKNPIKSDPGFQDLLKSGVLRLCPKCEFPTMKDKGLCNVMQCGQCGIWWNWKTFEFGSNSQALKNRARMNGTLWFALYSFCSIFICLFTPFVLLYQQRLERENPEEFRKLLERNGIKYDPNYIRGT</sequence>
<dbReference type="GO" id="GO:0008270">
    <property type="term" value="F:zinc ion binding"/>
    <property type="evidence" value="ECO:0007669"/>
    <property type="project" value="UniProtKB-KW"/>
</dbReference>
<keyword evidence="1" id="KW-0808">Transferase</keyword>
<keyword evidence="7" id="KW-0812">Transmembrane</keyword>
<keyword evidence="7" id="KW-1133">Transmembrane helix</keyword>
<dbReference type="InterPro" id="IPR013083">
    <property type="entry name" value="Znf_RING/FYVE/PHD"/>
</dbReference>
<protein>
    <recommendedName>
        <fullName evidence="8">RING-type domain-containing protein</fullName>
    </recommendedName>
</protein>
<gene>
    <name evidence="9" type="ORF">RFI_32248</name>
</gene>
<comment type="caution">
    <text evidence="9">The sequence shown here is derived from an EMBL/GenBank/DDBJ whole genome shotgun (WGS) entry which is preliminary data.</text>
</comment>
<keyword evidence="4" id="KW-0863">Zinc-finger</keyword>
<keyword evidence="7" id="KW-0472">Membrane</keyword>
<evidence type="ECO:0000256" key="1">
    <source>
        <dbReference type="ARBA" id="ARBA00022679"/>
    </source>
</evidence>
<evidence type="ECO:0000256" key="5">
    <source>
        <dbReference type="ARBA" id="ARBA00022786"/>
    </source>
</evidence>
<evidence type="ECO:0000256" key="4">
    <source>
        <dbReference type="ARBA" id="ARBA00022771"/>
    </source>
</evidence>
<dbReference type="Proteomes" id="UP000023152">
    <property type="component" value="Unassembled WGS sequence"/>
</dbReference>
<proteinExistence type="predicted"/>
<evidence type="ECO:0000256" key="6">
    <source>
        <dbReference type="ARBA" id="ARBA00022833"/>
    </source>
</evidence>
<reference evidence="9 10" key="1">
    <citation type="journal article" date="2013" name="Curr. Biol.">
        <title>The Genome of the Foraminiferan Reticulomyxa filosa.</title>
        <authorList>
            <person name="Glockner G."/>
            <person name="Hulsmann N."/>
            <person name="Schleicher M."/>
            <person name="Noegel A.A."/>
            <person name="Eichinger L."/>
            <person name="Gallinger C."/>
            <person name="Pawlowski J."/>
            <person name="Sierra R."/>
            <person name="Euteneuer U."/>
            <person name="Pillet L."/>
            <person name="Moustafa A."/>
            <person name="Platzer M."/>
            <person name="Groth M."/>
            <person name="Szafranski K."/>
            <person name="Schliwa M."/>
        </authorList>
    </citation>
    <scope>NUCLEOTIDE SEQUENCE [LARGE SCALE GENOMIC DNA]</scope>
</reference>
<keyword evidence="10" id="KW-1185">Reference proteome</keyword>
<dbReference type="PROSITE" id="PS51873">
    <property type="entry name" value="TRIAD"/>
    <property type="match status" value="1"/>
</dbReference>
<evidence type="ECO:0000256" key="7">
    <source>
        <dbReference type="SAM" id="Phobius"/>
    </source>
</evidence>
<feature type="domain" description="RING-type" evidence="8">
    <location>
        <begin position="1"/>
        <end position="195"/>
    </location>
</feature>
<evidence type="ECO:0000313" key="10">
    <source>
        <dbReference type="Proteomes" id="UP000023152"/>
    </source>
</evidence>